<evidence type="ECO:0000259" key="1">
    <source>
        <dbReference type="Pfam" id="PF12080"/>
    </source>
</evidence>
<comment type="caution">
    <text evidence="5">The sequence shown here is derived from an EMBL/GenBank/DDBJ whole genome shotgun (WGS) entry which is preliminary data.</text>
</comment>
<dbReference type="InterPro" id="IPR048406">
    <property type="entry name" value="GldM_Ig-like-2"/>
</dbReference>
<accession>A0A941F261</accession>
<dbReference type="InterPro" id="IPR019859">
    <property type="entry name" value="Motility-assoc_prot_GldM"/>
</dbReference>
<dbReference type="AlphaFoldDB" id="A0A941F261"/>
<dbReference type="Pfam" id="PF12080">
    <property type="entry name" value="GldM_4th"/>
    <property type="match status" value="1"/>
</dbReference>
<dbReference type="RefSeq" id="WP_212188889.1">
    <property type="nucleotide sequence ID" value="NZ_JAGTAR010000006.1"/>
</dbReference>
<dbReference type="InterPro" id="IPR022719">
    <property type="entry name" value="Motility-assoc_prot_GldM_C"/>
</dbReference>
<evidence type="ECO:0000259" key="4">
    <source>
        <dbReference type="Pfam" id="PF21602"/>
    </source>
</evidence>
<gene>
    <name evidence="5" type="primary">gldM</name>
    <name evidence="5" type="ORF">KDU71_05365</name>
</gene>
<name>A0A941F261_9BACT</name>
<reference evidence="5" key="1">
    <citation type="journal article" date="2018" name="Int. J. Syst. Evol. Microbiol.">
        <title>Carboxylicivirga sediminis sp. nov., isolated from coastal sediment.</title>
        <authorList>
            <person name="Wang F.Q."/>
            <person name="Ren L.H."/>
            <person name="Zou R.J."/>
            <person name="Sun Y.Z."/>
            <person name="Liu X.J."/>
            <person name="Jiang F."/>
            <person name="Liu L.J."/>
        </authorList>
    </citation>
    <scope>NUCLEOTIDE SEQUENCE</scope>
    <source>
        <strain evidence="5">JR1</strain>
    </source>
</reference>
<dbReference type="EMBL" id="JAGTAR010000006">
    <property type="protein sequence ID" value="MBR8534982.1"/>
    <property type="molecule type" value="Genomic_DNA"/>
</dbReference>
<protein>
    <submittedName>
        <fullName evidence="5">Gliding motility protein GldM</fullName>
    </submittedName>
</protein>
<feature type="domain" description="Gliding motility-associated protein GldM N-terminal" evidence="2">
    <location>
        <begin position="33"/>
        <end position="225"/>
    </location>
</feature>
<dbReference type="NCBIfam" id="TIGR03517">
    <property type="entry name" value="GldM_gliding"/>
    <property type="match status" value="1"/>
</dbReference>
<evidence type="ECO:0000313" key="6">
    <source>
        <dbReference type="Proteomes" id="UP000679220"/>
    </source>
</evidence>
<dbReference type="Pfam" id="PF21602">
    <property type="entry name" value="GldM_3rd"/>
    <property type="match status" value="1"/>
</dbReference>
<organism evidence="5 6">
    <name type="scientific">Carboxylicivirga sediminis</name>
    <dbReference type="NCBI Taxonomy" id="2006564"/>
    <lineage>
        <taxon>Bacteria</taxon>
        <taxon>Pseudomonadati</taxon>
        <taxon>Bacteroidota</taxon>
        <taxon>Bacteroidia</taxon>
        <taxon>Marinilabiliales</taxon>
        <taxon>Marinilabiliaceae</taxon>
        <taxon>Carboxylicivirga</taxon>
    </lineage>
</organism>
<dbReference type="Proteomes" id="UP000679220">
    <property type="component" value="Unassembled WGS sequence"/>
</dbReference>
<keyword evidence="6" id="KW-1185">Reference proteome</keyword>
<sequence>MSGGNCPETPRQKMIGMMYLFLTAMLALNVSGELLQAFQLVDESIQESIKATDVKNKQLESQFEVAEFANPNKVRPVREKVNRIYGEADSLYNHIHELKLLMMRTADGSPEATLESYKGADNQDVAAQIMITEQNRARSIELKEKLNAYKDLLLEYVNSEDTALVHTITKSLSTEPKEPKQGQVQQSWESQKFEHLPLSASFALLSSIQSNIRNTQADITNYLLNSIDEGSFKFNKVEPIVIPRSEIVIKGGEYRAELLLAATDTLQLPEFNIEGHSVDAQPNGRGVLTIPANSLGTKSWKGIISMTGPDGQPRRYAVNREYEVIQPNVVISPTKMNVFYEALENPVEVSVPGISGSQLRVSFGNCTFRKRGDVFYVKPKAGFAGGKSVVSVSAEINGQVRRLGSQEFRIKPLPLPYATFAGKRDGKVRKNLLASQSGVFAEMGEDFDFELEYKVTQFSIATIKGGFFQSELSKSNKLTQAQIELIKGTSRGAKITIEEIKAIGPDGRNRKLAPIVITVD</sequence>
<evidence type="ECO:0000313" key="5">
    <source>
        <dbReference type="EMBL" id="MBR8534982.1"/>
    </source>
</evidence>
<dbReference type="Pfam" id="PF21601">
    <property type="entry name" value="GldM_2nd"/>
    <property type="match status" value="1"/>
</dbReference>
<feature type="domain" description="Gliding motility-associated protein GldM second immunoglobulin-like" evidence="4">
    <location>
        <begin position="329"/>
        <end position="411"/>
    </location>
</feature>
<dbReference type="Pfam" id="PF12081">
    <property type="entry name" value="GldM_1st"/>
    <property type="match status" value="1"/>
</dbReference>
<dbReference type="InterPro" id="IPR022720">
    <property type="entry name" value="Motility-assoc_prot_GldM_N"/>
</dbReference>
<feature type="domain" description="Gliding motility-associated protein GldM first immunoglobulin-like" evidence="3">
    <location>
        <begin position="229"/>
        <end position="326"/>
    </location>
</feature>
<feature type="domain" description="Gliding motility-associated protein GldM C-terminal" evidence="1">
    <location>
        <begin position="414"/>
        <end position="519"/>
    </location>
</feature>
<proteinExistence type="predicted"/>
<reference evidence="5" key="2">
    <citation type="submission" date="2021-04" db="EMBL/GenBank/DDBJ databases">
        <authorList>
            <person name="Zhang T."/>
            <person name="Zhang Y."/>
            <person name="Lu D."/>
            <person name="Zuo D."/>
            <person name="Du Z."/>
        </authorList>
    </citation>
    <scope>NUCLEOTIDE SEQUENCE</scope>
    <source>
        <strain evidence="5">JR1</strain>
    </source>
</reference>
<dbReference type="InterPro" id="IPR048405">
    <property type="entry name" value="GldM_Ig-like-1"/>
</dbReference>
<evidence type="ECO:0000259" key="3">
    <source>
        <dbReference type="Pfam" id="PF21601"/>
    </source>
</evidence>
<evidence type="ECO:0000259" key="2">
    <source>
        <dbReference type="Pfam" id="PF12081"/>
    </source>
</evidence>